<reference evidence="2" key="1">
    <citation type="journal article" date="2021" name="Sci. Adv.">
        <title>The American lobster genome reveals insights on longevity, neural, and immune adaptations.</title>
        <authorList>
            <person name="Polinski J.M."/>
            <person name="Zimin A.V."/>
            <person name="Clark K.F."/>
            <person name="Kohn A.B."/>
            <person name="Sadowski N."/>
            <person name="Timp W."/>
            <person name="Ptitsyn A."/>
            <person name="Khanna P."/>
            <person name="Romanova D.Y."/>
            <person name="Williams P."/>
            <person name="Greenwood S.J."/>
            <person name="Moroz L.L."/>
            <person name="Walt D.R."/>
            <person name="Bodnar A.G."/>
        </authorList>
    </citation>
    <scope>NUCLEOTIDE SEQUENCE</scope>
    <source>
        <strain evidence="2">GMGI-L3</strain>
    </source>
</reference>
<dbReference type="EMBL" id="JAHLQT010013773">
    <property type="protein sequence ID" value="KAG7170589.1"/>
    <property type="molecule type" value="Genomic_DNA"/>
</dbReference>
<evidence type="ECO:0000256" key="1">
    <source>
        <dbReference type="SAM" id="MobiDB-lite"/>
    </source>
</evidence>
<organism evidence="2 3">
    <name type="scientific">Homarus americanus</name>
    <name type="common">American lobster</name>
    <dbReference type="NCBI Taxonomy" id="6706"/>
    <lineage>
        <taxon>Eukaryota</taxon>
        <taxon>Metazoa</taxon>
        <taxon>Ecdysozoa</taxon>
        <taxon>Arthropoda</taxon>
        <taxon>Crustacea</taxon>
        <taxon>Multicrustacea</taxon>
        <taxon>Malacostraca</taxon>
        <taxon>Eumalacostraca</taxon>
        <taxon>Eucarida</taxon>
        <taxon>Decapoda</taxon>
        <taxon>Pleocyemata</taxon>
        <taxon>Astacidea</taxon>
        <taxon>Nephropoidea</taxon>
        <taxon>Nephropidae</taxon>
        <taxon>Homarus</taxon>
    </lineage>
</organism>
<evidence type="ECO:0000313" key="2">
    <source>
        <dbReference type="EMBL" id="KAG7170589.1"/>
    </source>
</evidence>
<feature type="region of interest" description="Disordered" evidence="1">
    <location>
        <begin position="1"/>
        <end position="47"/>
    </location>
</feature>
<gene>
    <name evidence="2" type="ORF">Hamer_G013401</name>
</gene>
<sequence>PTSALEQQQRHDTDHLLSRHGGDREAETDSSRALGSEGGRSSGRLEHHQTLATRIQLKGMHGGVLTEVVIDELWLTPITELW</sequence>
<accession>A0A8J5KNB0</accession>
<comment type="caution">
    <text evidence="2">The sequence shown here is derived from an EMBL/GenBank/DDBJ whole genome shotgun (WGS) entry which is preliminary data.</text>
</comment>
<evidence type="ECO:0000313" key="3">
    <source>
        <dbReference type="Proteomes" id="UP000747542"/>
    </source>
</evidence>
<protein>
    <submittedName>
        <fullName evidence="2">Uncharacterized protein</fullName>
    </submittedName>
</protein>
<feature type="non-terminal residue" evidence="2">
    <location>
        <position position="1"/>
    </location>
</feature>
<proteinExistence type="predicted"/>
<dbReference type="Proteomes" id="UP000747542">
    <property type="component" value="Unassembled WGS sequence"/>
</dbReference>
<dbReference type="AlphaFoldDB" id="A0A8J5KNB0"/>
<name>A0A8J5KNB0_HOMAM</name>
<feature type="compositionally biased region" description="Basic and acidic residues" evidence="1">
    <location>
        <begin position="8"/>
        <end position="30"/>
    </location>
</feature>
<keyword evidence="3" id="KW-1185">Reference proteome</keyword>